<protein>
    <recommendedName>
        <fullName evidence="6">HTH psq-type domain-containing protein</fullName>
    </recommendedName>
</protein>
<dbReference type="InterPro" id="IPR007889">
    <property type="entry name" value="HTH_Psq"/>
</dbReference>
<comment type="caution">
    <text evidence="7">The sequence shown here is derived from an EMBL/GenBank/DDBJ whole genome shotgun (WGS) entry which is preliminary data.</text>
</comment>
<evidence type="ECO:0000256" key="1">
    <source>
        <dbReference type="ARBA" id="ARBA00004123"/>
    </source>
</evidence>
<comment type="subcellular location">
    <subcellularLocation>
        <location evidence="1 4">Nucleus</location>
    </subcellularLocation>
</comment>
<dbReference type="InterPro" id="IPR009057">
    <property type="entry name" value="Homeodomain-like_sf"/>
</dbReference>
<evidence type="ECO:0000256" key="4">
    <source>
        <dbReference type="PROSITE-ProRule" id="PRU00320"/>
    </source>
</evidence>
<proteinExistence type="predicted"/>
<dbReference type="GO" id="GO:0003677">
    <property type="term" value="F:DNA binding"/>
    <property type="evidence" value="ECO:0007669"/>
    <property type="project" value="UniProtKB-UniRule"/>
</dbReference>
<feature type="region of interest" description="Disordered" evidence="5">
    <location>
        <begin position="125"/>
        <end position="147"/>
    </location>
</feature>
<name>A0AAV8XTU7_9CUCU</name>
<keyword evidence="3 4" id="KW-0539">Nucleus</keyword>
<dbReference type="SUPFAM" id="SSF46689">
    <property type="entry name" value="Homeodomain-like"/>
    <property type="match status" value="2"/>
</dbReference>
<keyword evidence="2 4" id="KW-0238">DNA-binding</keyword>
<dbReference type="PANTHER" id="PTHR19303">
    <property type="entry name" value="TRANSPOSON"/>
    <property type="match status" value="1"/>
</dbReference>
<dbReference type="Gene3D" id="1.10.10.60">
    <property type="entry name" value="Homeodomain-like"/>
    <property type="match status" value="2"/>
</dbReference>
<dbReference type="Pfam" id="PF04218">
    <property type="entry name" value="CENP-B_N"/>
    <property type="match status" value="1"/>
</dbReference>
<keyword evidence="8" id="KW-1185">Reference proteome</keyword>
<dbReference type="PANTHER" id="PTHR19303:SF16">
    <property type="entry name" value="JERKY PROTEIN HOMOLOG-LIKE"/>
    <property type="match status" value="1"/>
</dbReference>
<dbReference type="Proteomes" id="UP001162162">
    <property type="component" value="Unassembled WGS sequence"/>
</dbReference>
<evidence type="ECO:0000313" key="8">
    <source>
        <dbReference type="Proteomes" id="UP001162162"/>
    </source>
</evidence>
<evidence type="ECO:0000313" key="7">
    <source>
        <dbReference type="EMBL" id="KAJ8942138.1"/>
    </source>
</evidence>
<feature type="DNA-binding region" description="H-T-H motif" evidence="4">
    <location>
        <begin position="34"/>
        <end position="54"/>
    </location>
</feature>
<dbReference type="PROSITE" id="PS50960">
    <property type="entry name" value="HTH_PSQ"/>
    <property type="match status" value="1"/>
</dbReference>
<organism evidence="7 8">
    <name type="scientific">Aromia moschata</name>
    <dbReference type="NCBI Taxonomy" id="1265417"/>
    <lineage>
        <taxon>Eukaryota</taxon>
        <taxon>Metazoa</taxon>
        <taxon>Ecdysozoa</taxon>
        <taxon>Arthropoda</taxon>
        <taxon>Hexapoda</taxon>
        <taxon>Insecta</taxon>
        <taxon>Pterygota</taxon>
        <taxon>Neoptera</taxon>
        <taxon>Endopterygota</taxon>
        <taxon>Coleoptera</taxon>
        <taxon>Polyphaga</taxon>
        <taxon>Cucujiformia</taxon>
        <taxon>Chrysomeloidea</taxon>
        <taxon>Cerambycidae</taxon>
        <taxon>Cerambycinae</taxon>
        <taxon>Callichromatini</taxon>
        <taxon>Aromia</taxon>
    </lineage>
</organism>
<evidence type="ECO:0000256" key="5">
    <source>
        <dbReference type="SAM" id="MobiDB-lite"/>
    </source>
</evidence>
<dbReference type="EMBL" id="JAPWTK010000341">
    <property type="protein sequence ID" value="KAJ8942138.1"/>
    <property type="molecule type" value="Genomic_DNA"/>
</dbReference>
<reference evidence="7" key="1">
    <citation type="journal article" date="2023" name="Insect Mol. Biol.">
        <title>Genome sequencing provides insights into the evolution of gene families encoding plant cell wall-degrading enzymes in longhorned beetles.</title>
        <authorList>
            <person name="Shin N.R."/>
            <person name="Okamura Y."/>
            <person name="Kirsch R."/>
            <person name="Pauchet Y."/>
        </authorList>
    </citation>
    <scope>NUCLEOTIDE SEQUENCE</scope>
    <source>
        <strain evidence="7">AMC_N1</strain>
    </source>
</reference>
<sequence>MQCTGANVKRKRNVLTISQKMEILKQFEKNKSSVAALAKTYNIGKQTVRDIVKKKAKLQSFVAKADSANAISDRKSLKGSTFRGLDDAMTRWFLQKRSEGVPISGPMCSRQAQKFHEQLKIKGNFSASSDTADGGDTEDDNHLNEGELPIENIASIASQIEGLEEIDTEKIQEWIECDHEEKDYQILDDDYLNNQTSAESSDKSSDDDENSSVIKTSHREAGDALNILIQYFEAQPETDDIDLLQLRKMKEIIRRRIYETQKQKK</sequence>
<dbReference type="InterPro" id="IPR006600">
    <property type="entry name" value="HTH_CenpB_DNA-bd_dom"/>
</dbReference>
<dbReference type="InterPro" id="IPR050863">
    <property type="entry name" value="CenT-Element_Derived"/>
</dbReference>
<dbReference type="Pfam" id="PF03221">
    <property type="entry name" value="HTH_Tnp_Tc5"/>
    <property type="match status" value="1"/>
</dbReference>
<accession>A0AAV8XTU7</accession>
<dbReference type="AlphaFoldDB" id="A0AAV8XTU7"/>
<evidence type="ECO:0000256" key="3">
    <source>
        <dbReference type="ARBA" id="ARBA00023242"/>
    </source>
</evidence>
<evidence type="ECO:0000259" key="6">
    <source>
        <dbReference type="PROSITE" id="PS50960"/>
    </source>
</evidence>
<feature type="domain" description="HTH psq-type" evidence="6">
    <location>
        <begin position="6"/>
        <end position="58"/>
    </location>
</feature>
<dbReference type="GO" id="GO:0005634">
    <property type="term" value="C:nucleus"/>
    <property type="evidence" value="ECO:0007669"/>
    <property type="project" value="UniProtKB-SubCell"/>
</dbReference>
<gene>
    <name evidence="7" type="ORF">NQ318_021646</name>
</gene>
<evidence type="ECO:0000256" key="2">
    <source>
        <dbReference type="ARBA" id="ARBA00023125"/>
    </source>
</evidence>
<feature type="region of interest" description="Disordered" evidence="5">
    <location>
        <begin position="195"/>
        <end position="217"/>
    </location>
</feature>